<proteinExistence type="predicted"/>
<organism evidence="6 7">
    <name type="scientific">Aeoliella mucimassa</name>
    <dbReference type="NCBI Taxonomy" id="2527972"/>
    <lineage>
        <taxon>Bacteria</taxon>
        <taxon>Pseudomonadati</taxon>
        <taxon>Planctomycetota</taxon>
        <taxon>Planctomycetia</taxon>
        <taxon>Pirellulales</taxon>
        <taxon>Lacipirellulaceae</taxon>
        <taxon>Aeoliella</taxon>
    </lineage>
</organism>
<feature type="transmembrane region" description="Helical" evidence="5">
    <location>
        <begin position="192"/>
        <end position="213"/>
    </location>
</feature>
<evidence type="ECO:0000313" key="6">
    <source>
        <dbReference type="EMBL" id="QDU55488.1"/>
    </source>
</evidence>
<sequence>MEVQPGTQSLLPPNWKVPQQFRDRLGRRVGRQRLMEAEGHLLIILHEPPDADDDFRVGHFFWRSPEGAWKPKAQRRGELPIAELLAKYDQMIDKLDDREEIADSPDEYFSLLRDLNPLVRAANNFYNTLQKAREAMPNDRELLLLRDSAYAMSRRVELLAADTRHSLNYHIAMRAEEQTENSERMAVASYRLNLLVALFFPIATLAGVFGMNLHNPLEEFSEKAGAVVMVVVLLLGLLMGGILTFFVMQPPGVKKTKHKKLGDS</sequence>
<dbReference type="KEGG" id="amuc:Pan181_16770"/>
<keyword evidence="7" id="KW-1185">Reference proteome</keyword>
<keyword evidence="2 5" id="KW-0812">Transmembrane</keyword>
<dbReference type="GO" id="GO:0046873">
    <property type="term" value="F:metal ion transmembrane transporter activity"/>
    <property type="evidence" value="ECO:0007669"/>
    <property type="project" value="InterPro"/>
</dbReference>
<dbReference type="Proteomes" id="UP000315750">
    <property type="component" value="Chromosome"/>
</dbReference>
<dbReference type="SUPFAM" id="SSF144083">
    <property type="entry name" value="Magnesium transport protein CorA, transmembrane region"/>
    <property type="match status" value="1"/>
</dbReference>
<gene>
    <name evidence="6" type="ORF">Pan181_16770</name>
</gene>
<dbReference type="GO" id="GO:0016020">
    <property type="term" value="C:membrane"/>
    <property type="evidence" value="ECO:0007669"/>
    <property type="project" value="UniProtKB-SubCell"/>
</dbReference>
<evidence type="ECO:0000256" key="3">
    <source>
        <dbReference type="ARBA" id="ARBA00022989"/>
    </source>
</evidence>
<keyword evidence="4 5" id="KW-0472">Membrane</keyword>
<accession>A0A518AL74</accession>
<dbReference type="Pfam" id="PF01544">
    <property type="entry name" value="CorA"/>
    <property type="match status" value="1"/>
</dbReference>
<evidence type="ECO:0000313" key="7">
    <source>
        <dbReference type="Proteomes" id="UP000315750"/>
    </source>
</evidence>
<evidence type="ECO:0000256" key="5">
    <source>
        <dbReference type="SAM" id="Phobius"/>
    </source>
</evidence>
<dbReference type="InterPro" id="IPR002523">
    <property type="entry name" value="MgTranspt_CorA/ZnTranspt_ZntB"/>
</dbReference>
<name>A0A518AL74_9BACT</name>
<comment type="subcellular location">
    <subcellularLocation>
        <location evidence="1">Membrane</location>
        <topology evidence="1">Multi-pass membrane protein</topology>
    </subcellularLocation>
</comment>
<dbReference type="Gene3D" id="1.20.58.340">
    <property type="entry name" value="Magnesium transport protein CorA, transmembrane region"/>
    <property type="match status" value="1"/>
</dbReference>
<dbReference type="InterPro" id="IPR045863">
    <property type="entry name" value="CorA_TM1_TM2"/>
</dbReference>
<feature type="transmembrane region" description="Helical" evidence="5">
    <location>
        <begin position="225"/>
        <end position="248"/>
    </location>
</feature>
<protein>
    <submittedName>
        <fullName evidence="6">CorA-like Mg2+ transporter protein</fullName>
    </submittedName>
</protein>
<dbReference type="RefSeq" id="WP_145246342.1">
    <property type="nucleotide sequence ID" value="NZ_CP036278.1"/>
</dbReference>
<dbReference type="OrthoDB" id="192288at2"/>
<reference evidence="6 7" key="1">
    <citation type="submission" date="2019-02" db="EMBL/GenBank/DDBJ databases">
        <title>Deep-cultivation of Planctomycetes and their phenomic and genomic characterization uncovers novel biology.</title>
        <authorList>
            <person name="Wiegand S."/>
            <person name="Jogler M."/>
            <person name="Boedeker C."/>
            <person name="Pinto D."/>
            <person name="Vollmers J."/>
            <person name="Rivas-Marin E."/>
            <person name="Kohn T."/>
            <person name="Peeters S.H."/>
            <person name="Heuer A."/>
            <person name="Rast P."/>
            <person name="Oberbeckmann S."/>
            <person name="Bunk B."/>
            <person name="Jeske O."/>
            <person name="Meyerdierks A."/>
            <person name="Storesund J.E."/>
            <person name="Kallscheuer N."/>
            <person name="Luecker S."/>
            <person name="Lage O.M."/>
            <person name="Pohl T."/>
            <person name="Merkel B.J."/>
            <person name="Hornburger P."/>
            <person name="Mueller R.-W."/>
            <person name="Bruemmer F."/>
            <person name="Labrenz M."/>
            <person name="Spormann A.M."/>
            <person name="Op den Camp H."/>
            <person name="Overmann J."/>
            <person name="Amann R."/>
            <person name="Jetten M.S.M."/>
            <person name="Mascher T."/>
            <person name="Medema M.H."/>
            <person name="Devos D.P."/>
            <person name="Kaster A.-K."/>
            <person name="Ovreas L."/>
            <person name="Rohde M."/>
            <person name="Galperin M.Y."/>
            <person name="Jogler C."/>
        </authorList>
    </citation>
    <scope>NUCLEOTIDE SEQUENCE [LARGE SCALE GENOMIC DNA]</scope>
    <source>
        <strain evidence="6 7">Pan181</strain>
    </source>
</reference>
<dbReference type="AlphaFoldDB" id="A0A518AL74"/>
<evidence type="ECO:0000256" key="1">
    <source>
        <dbReference type="ARBA" id="ARBA00004141"/>
    </source>
</evidence>
<evidence type="ECO:0000256" key="2">
    <source>
        <dbReference type="ARBA" id="ARBA00022692"/>
    </source>
</evidence>
<evidence type="ECO:0000256" key="4">
    <source>
        <dbReference type="ARBA" id="ARBA00023136"/>
    </source>
</evidence>
<dbReference type="EMBL" id="CP036278">
    <property type="protein sequence ID" value="QDU55488.1"/>
    <property type="molecule type" value="Genomic_DNA"/>
</dbReference>
<keyword evidence="3 5" id="KW-1133">Transmembrane helix</keyword>